<feature type="region of interest" description="Disordered" evidence="1">
    <location>
        <begin position="295"/>
        <end position="346"/>
    </location>
</feature>
<keyword evidence="2" id="KW-0472">Membrane</keyword>
<evidence type="ECO:0000313" key="4">
    <source>
        <dbReference type="Proteomes" id="UP000298138"/>
    </source>
</evidence>
<keyword evidence="4" id="KW-1185">Reference proteome</keyword>
<feature type="compositionally biased region" description="Low complexity" evidence="1">
    <location>
        <begin position="322"/>
        <end position="332"/>
    </location>
</feature>
<protein>
    <submittedName>
        <fullName evidence="3">Uncharacterized protein</fullName>
    </submittedName>
</protein>
<dbReference type="OrthoDB" id="3478299at2759"/>
<proteinExistence type="predicted"/>
<organism evidence="3 4">
    <name type="scientific">Ascodesmis nigricans</name>
    <dbReference type="NCBI Taxonomy" id="341454"/>
    <lineage>
        <taxon>Eukaryota</taxon>
        <taxon>Fungi</taxon>
        <taxon>Dikarya</taxon>
        <taxon>Ascomycota</taxon>
        <taxon>Pezizomycotina</taxon>
        <taxon>Pezizomycetes</taxon>
        <taxon>Pezizales</taxon>
        <taxon>Ascodesmidaceae</taxon>
        <taxon>Ascodesmis</taxon>
    </lineage>
</organism>
<dbReference type="AlphaFoldDB" id="A0A4S2N1Q6"/>
<feature type="transmembrane region" description="Helical" evidence="2">
    <location>
        <begin position="31"/>
        <end position="49"/>
    </location>
</feature>
<evidence type="ECO:0000256" key="2">
    <source>
        <dbReference type="SAM" id="Phobius"/>
    </source>
</evidence>
<feature type="transmembrane region" description="Helical" evidence="2">
    <location>
        <begin position="539"/>
        <end position="560"/>
    </location>
</feature>
<name>A0A4S2N1Q6_9PEZI</name>
<keyword evidence="2" id="KW-0812">Transmembrane</keyword>
<accession>A0A4S2N1Q6</accession>
<sequence length="678" mass="75063">MAPRIRDHPTTLYTRFPSNNRTPPLQILQATWIYLHFILLSIAFILTLAQTTNNRETDSNLWVFSAPWLLSFGGIVLKIGLEAVISVALFQRLWYGMSMRVQTDAEVHRQRMRTQNADMEKGRSMTGLEGKSKLGVSLRELDSRHQASRLSVGMFLTPSWSAVWVLGCVGLMVTVAAVPALQVALETVQRTVVISTHVEAFHAGLDPRLAMPLMDGEVVPMPYTKRGGALALFGERNAYQYTLSNVTGEAELKDVEFVDLDCNVEVIRGTVEAGSDEWYYNFTADWKIQGRTQPLRGTTGNSATTTKLAVSSTISARDTETTTRTPLPTRTLNPSQNSKRSASPADSVDKDIFTFSSVSVTAWLNNNTHFLHHRCILRPAIGTCRTRLTAGTASMSLFRCTRDRFLYADFAPSSSSAHPKETGFLATASTFISFFKGAAWLSDDGYPRENSTFTQAAIRFATLSDITLPKDLISHMQRVLWHIPITSQPVDVPALQRTRVKELISEEGGLKEGGLLNTFLPMNVQAESQRLFLEWDYRVLSSVLLLSVAIVFIVIGWLLMAENRVLGRLMCDSVVHMMTIGGRGGGAIKGAEMAGLRDIINKAGQERVVFGVVAQAWEGVEKEGAGSVGIVDVERGRVGVPVVGRWYGSVDDWEVEESQRWWKRGCGLGIMECNCRGR</sequence>
<keyword evidence="2" id="KW-1133">Transmembrane helix</keyword>
<gene>
    <name evidence="3" type="ORF">EX30DRAFT_339301</name>
</gene>
<dbReference type="EMBL" id="ML220114">
    <property type="protein sequence ID" value="TGZ83069.1"/>
    <property type="molecule type" value="Genomic_DNA"/>
</dbReference>
<feature type="transmembrane region" description="Helical" evidence="2">
    <location>
        <begin position="163"/>
        <end position="185"/>
    </location>
</feature>
<dbReference type="Proteomes" id="UP000298138">
    <property type="component" value="Unassembled WGS sequence"/>
</dbReference>
<evidence type="ECO:0000256" key="1">
    <source>
        <dbReference type="SAM" id="MobiDB-lite"/>
    </source>
</evidence>
<evidence type="ECO:0000313" key="3">
    <source>
        <dbReference type="EMBL" id="TGZ83069.1"/>
    </source>
</evidence>
<feature type="transmembrane region" description="Helical" evidence="2">
    <location>
        <begin position="69"/>
        <end position="90"/>
    </location>
</feature>
<dbReference type="InParanoid" id="A0A4S2N1Q6"/>
<feature type="compositionally biased region" description="Polar residues" evidence="1">
    <location>
        <begin position="295"/>
        <end position="316"/>
    </location>
</feature>
<reference evidence="3 4" key="1">
    <citation type="submission" date="2019-04" db="EMBL/GenBank/DDBJ databases">
        <title>Comparative genomics and transcriptomics to analyze fruiting body development in filamentous ascomycetes.</title>
        <authorList>
            <consortium name="DOE Joint Genome Institute"/>
            <person name="Lutkenhaus R."/>
            <person name="Traeger S."/>
            <person name="Breuer J."/>
            <person name="Kuo A."/>
            <person name="Lipzen A."/>
            <person name="Pangilinan J."/>
            <person name="Dilworth D."/>
            <person name="Sandor L."/>
            <person name="Poggeler S."/>
            <person name="Barry K."/>
            <person name="Grigoriev I.V."/>
            <person name="Nowrousian M."/>
        </authorList>
    </citation>
    <scope>NUCLEOTIDE SEQUENCE [LARGE SCALE GENOMIC DNA]</scope>
    <source>
        <strain evidence="3 4">CBS 389.68</strain>
    </source>
</reference>